<proteinExistence type="predicted"/>
<protein>
    <submittedName>
        <fullName evidence="1">Uncharacterized protein</fullName>
    </submittedName>
</protein>
<dbReference type="Proteomes" id="UP000325598">
    <property type="component" value="Unassembled WGS sequence"/>
</dbReference>
<dbReference type="EMBL" id="BLAG01000005">
    <property type="protein sequence ID" value="GES28770.1"/>
    <property type="molecule type" value="Genomic_DNA"/>
</dbReference>
<reference evidence="1 2" key="1">
    <citation type="submission" date="2019-10" db="EMBL/GenBank/DDBJ databases">
        <title>Whole genome shotgun sequence of Streptomyces angustmyceticus NBRC 3934.</title>
        <authorList>
            <person name="Hosoyama A."/>
            <person name="Ichikawa N."/>
            <person name="Kimura A."/>
            <person name="Kitahashi Y."/>
            <person name="Komaki H."/>
            <person name="Uohara A."/>
        </authorList>
    </citation>
    <scope>NUCLEOTIDE SEQUENCE [LARGE SCALE GENOMIC DNA]</scope>
    <source>
        <strain evidence="1 2">NBRC 3934</strain>
    </source>
</reference>
<evidence type="ECO:0000313" key="1">
    <source>
        <dbReference type="EMBL" id="GES28770.1"/>
    </source>
</evidence>
<organism evidence="1 2">
    <name type="scientific">Streptomyces angustmyceticus</name>
    <dbReference type="NCBI Taxonomy" id="285578"/>
    <lineage>
        <taxon>Bacteria</taxon>
        <taxon>Bacillati</taxon>
        <taxon>Actinomycetota</taxon>
        <taxon>Actinomycetes</taxon>
        <taxon>Kitasatosporales</taxon>
        <taxon>Streptomycetaceae</taxon>
        <taxon>Streptomyces</taxon>
    </lineage>
</organism>
<name>A0A5J4LB99_9ACTN</name>
<evidence type="ECO:0000313" key="2">
    <source>
        <dbReference type="Proteomes" id="UP000325598"/>
    </source>
</evidence>
<gene>
    <name evidence="1" type="ORF">San01_12570</name>
</gene>
<sequence length="69" mass="6958">MPALTQSAPGIARELTARAVRTVCESKLSPPVTAEFPLSGAAAAQTVMGGTRPPADCCCVSPKSDADQA</sequence>
<accession>A0A5J4LB99</accession>
<keyword evidence="2" id="KW-1185">Reference proteome</keyword>
<dbReference type="AlphaFoldDB" id="A0A5J4LB99"/>
<comment type="caution">
    <text evidence="1">The sequence shown here is derived from an EMBL/GenBank/DDBJ whole genome shotgun (WGS) entry which is preliminary data.</text>
</comment>